<dbReference type="Proteomes" id="UP001372338">
    <property type="component" value="Unassembled WGS sequence"/>
</dbReference>
<comment type="caution">
    <text evidence="2">The sequence shown here is derived from an EMBL/GenBank/DDBJ whole genome shotgun (WGS) entry which is preliminary data.</text>
</comment>
<dbReference type="AlphaFoldDB" id="A0AAN9HQ54"/>
<feature type="compositionally biased region" description="Acidic residues" evidence="1">
    <location>
        <begin position="22"/>
        <end position="36"/>
    </location>
</feature>
<dbReference type="EMBL" id="JAYWIO010000008">
    <property type="protein sequence ID" value="KAK7245011.1"/>
    <property type="molecule type" value="Genomic_DNA"/>
</dbReference>
<organism evidence="2 3">
    <name type="scientific">Crotalaria pallida</name>
    <name type="common">Smooth rattlebox</name>
    <name type="synonym">Crotalaria striata</name>
    <dbReference type="NCBI Taxonomy" id="3830"/>
    <lineage>
        <taxon>Eukaryota</taxon>
        <taxon>Viridiplantae</taxon>
        <taxon>Streptophyta</taxon>
        <taxon>Embryophyta</taxon>
        <taxon>Tracheophyta</taxon>
        <taxon>Spermatophyta</taxon>
        <taxon>Magnoliopsida</taxon>
        <taxon>eudicotyledons</taxon>
        <taxon>Gunneridae</taxon>
        <taxon>Pentapetalae</taxon>
        <taxon>rosids</taxon>
        <taxon>fabids</taxon>
        <taxon>Fabales</taxon>
        <taxon>Fabaceae</taxon>
        <taxon>Papilionoideae</taxon>
        <taxon>50 kb inversion clade</taxon>
        <taxon>genistoids sensu lato</taxon>
        <taxon>core genistoids</taxon>
        <taxon>Crotalarieae</taxon>
        <taxon>Crotalaria</taxon>
    </lineage>
</organism>
<protein>
    <submittedName>
        <fullName evidence="2">Uncharacterized protein</fullName>
    </submittedName>
</protein>
<sequence length="223" mass="24601">MTVFHDAISMCDISSNRLSTESEGEEANAGGEDGDEGVVVRGNIRIEHAGEEVEGLVLEIGFGERGDEGGVGDDLGVGEGEEERVGFLEEVVFDVGREEGVGEEGVEVEVGEFEEGGMEGEEEGEGGGGVVGGEAERGEEVWESWREWVWNLEGEKKGVASCFMSPPPYMRESAVVVEVWNCNFRLWRNKTDNSVRQKESYRNMMMMMMIVAEGRTRRTTEQE</sequence>
<gene>
    <name evidence="2" type="ORF">RIF29_39841</name>
</gene>
<evidence type="ECO:0000256" key="1">
    <source>
        <dbReference type="SAM" id="MobiDB-lite"/>
    </source>
</evidence>
<evidence type="ECO:0000313" key="3">
    <source>
        <dbReference type="Proteomes" id="UP001372338"/>
    </source>
</evidence>
<reference evidence="2 3" key="1">
    <citation type="submission" date="2024-01" db="EMBL/GenBank/DDBJ databases">
        <title>The genomes of 5 underutilized Papilionoideae crops provide insights into root nodulation and disease resistanc.</title>
        <authorList>
            <person name="Yuan L."/>
        </authorList>
    </citation>
    <scope>NUCLEOTIDE SEQUENCE [LARGE SCALE GENOMIC DNA]</scope>
    <source>
        <strain evidence="2">ZHUSHIDOU_FW_LH</strain>
        <tissue evidence="2">Leaf</tissue>
    </source>
</reference>
<proteinExistence type="predicted"/>
<keyword evidence="3" id="KW-1185">Reference proteome</keyword>
<feature type="region of interest" description="Disordered" evidence="1">
    <location>
        <begin position="15"/>
        <end position="36"/>
    </location>
</feature>
<feature type="compositionally biased region" description="Acidic residues" evidence="1">
    <location>
        <begin position="116"/>
        <end position="125"/>
    </location>
</feature>
<name>A0AAN9HQ54_CROPI</name>
<feature type="region of interest" description="Disordered" evidence="1">
    <location>
        <begin position="116"/>
        <end position="136"/>
    </location>
</feature>
<evidence type="ECO:0000313" key="2">
    <source>
        <dbReference type="EMBL" id="KAK7245011.1"/>
    </source>
</evidence>
<accession>A0AAN9HQ54</accession>